<accession>A0AAD7WQT5</accession>
<evidence type="ECO:0000256" key="2">
    <source>
        <dbReference type="ARBA" id="ARBA00022536"/>
    </source>
</evidence>
<evidence type="ECO:0000256" key="15">
    <source>
        <dbReference type="SAM" id="MobiDB-lite"/>
    </source>
</evidence>
<keyword evidence="7" id="KW-0430">Lectin</keyword>
<dbReference type="PROSITE" id="PS01186">
    <property type="entry name" value="EGF_2"/>
    <property type="match status" value="2"/>
</dbReference>
<evidence type="ECO:0008006" key="22">
    <source>
        <dbReference type="Google" id="ProtNLM"/>
    </source>
</evidence>
<dbReference type="PROSITE" id="PS50026">
    <property type="entry name" value="EGF_3"/>
    <property type="match status" value="1"/>
</dbReference>
<evidence type="ECO:0000256" key="7">
    <source>
        <dbReference type="ARBA" id="ARBA00022734"/>
    </source>
</evidence>
<evidence type="ECO:0000256" key="4">
    <source>
        <dbReference type="ARBA" id="ARBA00022583"/>
    </source>
</evidence>
<organism evidence="20 21">
    <name type="scientific">Aldrovandia affinis</name>
    <dbReference type="NCBI Taxonomy" id="143900"/>
    <lineage>
        <taxon>Eukaryota</taxon>
        <taxon>Metazoa</taxon>
        <taxon>Chordata</taxon>
        <taxon>Craniata</taxon>
        <taxon>Vertebrata</taxon>
        <taxon>Euteleostomi</taxon>
        <taxon>Actinopterygii</taxon>
        <taxon>Neopterygii</taxon>
        <taxon>Teleostei</taxon>
        <taxon>Notacanthiformes</taxon>
        <taxon>Halosauridae</taxon>
        <taxon>Aldrovandia</taxon>
    </lineage>
</organism>
<dbReference type="SUPFAM" id="SSF57184">
    <property type="entry name" value="Growth factor receptor domain"/>
    <property type="match status" value="1"/>
</dbReference>
<dbReference type="FunFam" id="2.10.25.10:FF:000009">
    <property type="entry name" value="Low-density lipoprotein receptor isoform 1"/>
    <property type="match status" value="1"/>
</dbReference>
<feature type="domain" description="EGF-like" evidence="18">
    <location>
        <begin position="363"/>
        <end position="402"/>
    </location>
</feature>
<name>A0AAD7WQT5_9TELE</name>
<dbReference type="GO" id="GO:0006897">
    <property type="term" value="P:endocytosis"/>
    <property type="evidence" value="ECO:0007669"/>
    <property type="project" value="UniProtKB-KW"/>
</dbReference>
<dbReference type="InterPro" id="IPR000152">
    <property type="entry name" value="EGF-type_Asp/Asn_hydroxyl_site"/>
</dbReference>
<dbReference type="Pfam" id="PF07645">
    <property type="entry name" value="EGF_CA"/>
    <property type="match status" value="2"/>
</dbReference>
<dbReference type="Pfam" id="PF14670">
    <property type="entry name" value="FXa_inhibition"/>
    <property type="match status" value="1"/>
</dbReference>
<dbReference type="Gene3D" id="2.10.25.10">
    <property type="entry name" value="Laminin"/>
    <property type="match status" value="5"/>
</dbReference>
<dbReference type="EMBL" id="JAINUG010000046">
    <property type="protein sequence ID" value="KAJ8405852.1"/>
    <property type="molecule type" value="Genomic_DNA"/>
</dbReference>
<keyword evidence="21" id="KW-1185">Reference proteome</keyword>
<dbReference type="PROSITE" id="PS50041">
    <property type="entry name" value="C_TYPE_LECTIN_2"/>
    <property type="match status" value="1"/>
</dbReference>
<reference evidence="20" key="1">
    <citation type="journal article" date="2023" name="Science">
        <title>Genome structures resolve the early diversification of teleost fishes.</title>
        <authorList>
            <person name="Parey E."/>
            <person name="Louis A."/>
            <person name="Montfort J."/>
            <person name="Bouchez O."/>
            <person name="Roques C."/>
            <person name="Iampietro C."/>
            <person name="Lluch J."/>
            <person name="Castinel A."/>
            <person name="Donnadieu C."/>
            <person name="Desvignes T."/>
            <person name="Floi Bucao C."/>
            <person name="Jouanno E."/>
            <person name="Wen M."/>
            <person name="Mejri S."/>
            <person name="Dirks R."/>
            <person name="Jansen H."/>
            <person name="Henkel C."/>
            <person name="Chen W.J."/>
            <person name="Zahm M."/>
            <person name="Cabau C."/>
            <person name="Klopp C."/>
            <person name="Thompson A.W."/>
            <person name="Robinson-Rechavi M."/>
            <person name="Braasch I."/>
            <person name="Lecointre G."/>
            <person name="Bobe J."/>
            <person name="Postlethwait J.H."/>
            <person name="Berthelot C."/>
            <person name="Roest Crollius H."/>
            <person name="Guiguen Y."/>
        </authorList>
    </citation>
    <scope>NUCLEOTIDE SEQUENCE</scope>
    <source>
        <strain evidence="20">NC1722</strain>
    </source>
</reference>
<dbReference type="SUPFAM" id="SSF57196">
    <property type="entry name" value="EGF/Laminin"/>
    <property type="match status" value="2"/>
</dbReference>
<dbReference type="InterPro" id="IPR049883">
    <property type="entry name" value="NOTCH1_EGF-like"/>
</dbReference>
<evidence type="ECO:0000256" key="11">
    <source>
        <dbReference type="ARBA" id="ARBA00023157"/>
    </source>
</evidence>
<evidence type="ECO:0000259" key="18">
    <source>
        <dbReference type="PROSITE" id="PS50026"/>
    </source>
</evidence>
<sequence length="692" mass="75538">MGSAVRCCVLLWALCVCCSPGARGQELRERDAVCSEEGCFAVYLQRRTFLDSWRSCKDRGGNLATIKRPEEASLVRDLLSGMEPHGTELRVWIGLQRQPRQCSATRPLRGFTWITGDQDTQYTNWLRDDHPSTCSAPRCVVMTYGGTDNFKWLDGSCLLPVDGFLCRYSYKGMCPGILGEGGGPALYTTPFNLLSTLLTHVPFGSVATMPCPDGTKGDQSVLCMLREDGSVGWSKDAPLCSDAAQNWCDQDNGGCEHYCLNADAHYYCECSEGFALAEDGQSCWPADACHGAPCEFECRPAPEGYHCACPQGYLLAPDGRDCLDVDECLQEPCPHECINAPGTFQCGCGEGYQVGEDEGECEEVDECLDDPCEHACENTPGSYTCHCHLGYAPTPEDPTRCQDTDECQIAGTCQQMCVNYVGGFECYCEEGYELQPDHYSCGPIPDEQDNLSAAPSYPGVTSFLGLSWREQGLQFPWLDQLPDWLTESPSLEWLPTDLEWEEPEPTLLPDWIPDHPVRAVWQWLWPSTSPAAPEESVGRGGTVSQGLRPDVVSEYEFGVRVRGANVPNPESGVVGQEVGQEAYTPALLPLTSLSPTTPVPGAGGKLETPVPGEGDEAERGGRQRQDRSWLVVALLVPLSIFVVVMVALGIVYCTRCAVQPRSKSVTDCYRWITSSKPGAPAASTSATSKSRV</sequence>
<keyword evidence="12" id="KW-0675">Receptor</keyword>
<comment type="caution">
    <text evidence="20">The sequence shown here is derived from an EMBL/GenBank/DDBJ whole genome shotgun (WGS) entry which is preliminary data.</text>
</comment>
<dbReference type="GO" id="GO:0009897">
    <property type="term" value="C:external side of plasma membrane"/>
    <property type="evidence" value="ECO:0007669"/>
    <property type="project" value="TreeGrafter"/>
</dbReference>
<dbReference type="Pfam" id="PF00059">
    <property type="entry name" value="Lectin_C"/>
    <property type="match status" value="1"/>
</dbReference>
<dbReference type="SMART" id="SM00034">
    <property type="entry name" value="CLECT"/>
    <property type="match status" value="1"/>
</dbReference>
<dbReference type="InterPro" id="IPR016187">
    <property type="entry name" value="CTDL_fold"/>
</dbReference>
<keyword evidence="11" id="KW-1015">Disulfide bond</keyword>
<dbReference type="SMART" id="SM00181">
    <property type="entry name" value="EGF"/>
    <property type="match status" value="5"/>
</dbReference>
<evidence type="ECO:0000313" key="20">
    <source>
        <dbReference type="EMBL" id="KAJ8405852.1"/>
    </source>
</evidence>
<dbReference type="PANTHER" id="PTHR14789:SF4">
    <property type="entry name" value="ENDOSIALIN"/>
    <property type="match status" value="1"/>
</dbReference>
<comment type="subcellular location">
    <subcellularLocation>
        <location evidence="1">Membrane</location>
        <topology evidence="1">Single-pass type I membrane protein</topology>
    </subcellularLocation>
</comment>
<dbReference type="InterPro" id="IPR000742">
    <property type="entry name" value="EGF"/>
</dbReference>
<evidence type="ECO:0000256" key="16">
    <source>
        <dbReference type="SAM" id="Phobius"/>
    </source>
</evidence>
<evidence type="ECO:0000256" key="6">
    <source>
        <dbReference type="ARBA" id="ARBA00022729"/>
    </source>
</evidence>
<feature type="transmembrane region" description="Helical" evidence="16">
    <location>
        <begin position="629"/>
        <end position="653"/>
    </location>
</feature>
<keyword evidence="3" id="KW-0597">Phosphoprotein</keyword>
<dbReference type="GO" id="GO:0031012">
    <property type="term" value="C:extracellular matrix"/>
    <property type="evidence" value="ECO:0007669"/>
    <property type="project" value="TreeGrafter"/>
</dbReference>
<dbReference type="PROSITE" id="PS00010">
    <property type="entry name" value="ASX_HYDROXYL"/>
    <property type="match status" value="2"/>
</dbReference>
<dbReference type="InterPro" id="IPR018097">
    <property type="entry name" value="EGF_Ca-bd_CS"/>
</dbReference>
<dbReference type="InterPro" id="IPR001881">
    <property type="entry name" value="EGF-like_Ca-bd_dom"/>
</dbReference>
<dbReference type="InterPro" id="IPR051505">
    <property type="entry name" value="C-type_lectin_domain"/>
</dbReference>
<evidence type="ECO:0000256" key="3">
    <source>
        <dbReference type="ARBA" id="ARBA00022553"/>
    </source>
</evidence>
<keyword evidence="5 16" id="KW-0812">Transmembrane</keyword>
<evidence type="ECO:0000256" key="10">
    <source>
        <dbReference type="ARBA" id="ARBA00023136"/>
    </source>
</evidence>
<dbReference type="PANTHER" id="PTHR14789">
    <property type="entry name" value="CHONDROLECTIN VARIANT CHODLFDELTAE"/>
    <property type="match status" value="1"/>
</dbReference>
<keyword evidence="10 16" id="KW-0472">Membrane</keyword>
<feature type="chain" id="PRO_5041928730" description="Endosialin" evidence="17">
    <location>
        <begin position="25"/>
        <end position="692"/>
    </location>
</feature>
<evidence type="ECO:0000259" key="19">
    <source>
        <dbReference type="PROSITE" id="PS50041"/>
    </source>
</evidence>
<evidence type="ECO:0000256" key="8">
    <source>
        <dbReference type="ARBA" id="ARBA00022737"/>
    </source>
</evidence>
<dbReference type="AlphaFoldDB" id="A0AAD7WQT5"/>
<dbReference type="InterPro" id="IPR018378">
    <property type="entry name" value="C-type_lectin_CS"/>
</dbReference>
<dbReference type="Pfam" id="PF12662">
    <property type="entry name" value="cEGF"/>
    <property type="match status" value="1"/>
</dbReference>
<dbReference type="Proteomes" id="UP001221898">
    <property type="component" value="Unassembled WGS sequence"/>
</dbReference>
<dbReference type="SMART" id="SM00179">
    <property type="entry name" value="EGF_CA"/>
    <property type="match status" value="5"/>
</dbReference>
<evidence type="ECO:0000256" key="9">
    <source>
        <dbReference type="ARBA" id="ARBA00022989"/>
    </source>
</evidence>
<dbReference type="InterPro" id="IPR026823">
    <property type="entry name" value="cEGF"/>
</dbReference>
<keyword evidence="4" id="KW-0254">Endocytosis</keyword>
<dbReference type="InterPro" id="IPR009030">
    <property type="entry name" value="Growth_fac_rcpt_cys_sf"/>
</dbReference>
<evidence type="ECO:0000256" key="5">
    <source>
        <dbReference type="ARBA" id="ARBA00022692"/>
    </source>
</evidence>
<dbReference type="GO" id="GO:0016477">
    <property type="term" value="P:cell migration"/>
    <property type="evidence" value="ECO:0007669"/>
    <property type="project" value="TreeGrafter"/>
</dbReference>
<dbReference type="InterPro" id="IPR001304">
    <property type="entry name" value="C-type_lectin-like"/>
</dbReference>
<evidence type="ECO:0000256" key="17">
    <source>
        <dbReference type="SAM" id="SignalP"/>
    </source>
</evidence>
<dbReference type="PROSITE" id="PS01187">
    <property type="entry name" value="EGF_CA"/>
    <property type="match status" value="1"/>
</dbReference>
<dbReference type="FunFam" id="2.10.25.10:FF:000406">
    <property type="entry name" value="CD248 molecule"/>
    <property type="match status" value="1"/>
</dbReference>
<protein>
    <recommendedName>
        <fullName evidence="22">Endosialin</fullName>
    </recommendedName>
</protein>
<dbReference type="GO" id="GO:0030246">
    <property type="term" value="F:carbohydrate binding"/>
    <property type="evidence" value="ECO:0007669"/>
    <property type="project" value="UniProtKB-KW"/>
</dbReference>
<dbReference type="PROSITE" id="PS00615">
    <property type="entry name" value="C_TYPE_LECTIN_1"/>
    <property type="match status" value="1"/>
</dbReference>
<keyword evidence="2 14" id="KW-0245">EGF-like domain</keyword>
<evidence type="ECO:0000256" key="13">
    <source>
        <dbReference type="ARBA" id="ARBA00023180"/>
    </source>
</evidence>
<evidence type="ECO:0000313" key="21">
    <source>
        <dbReference type="Proteomes" id="UP001221898"/>
    </source>
</evidence>
<dbReference type="CDD" id="cd03600">
    <property type="entry name" value="CLECT_thrombomodulin_like"/>
    <property type="match status" value="1"/>
</dbReference>
<keyword evidence="13" id="KW-0325">Glycoprotein</keyword>
<dbReference type="CDD" id="cd00054">
    <property type="entry name" value="EGF_CA"/>
    <property type="match status" value="1"/>
</dbReference>
<dbReference type="SUPFAM" id="SSF56436">
    <property type="entry name" value="C-type lectin-like"/>
    <property type="match status" value="1"/>
</dbReference>
<keyword evidence="8" id="KW-0677">Repeat</keyword>
<evidence type="ECO:0000256" key="12">
    <source>
        <dbReference type="ARBA" id="ARBA00023170"/>
    </source>
</evidence>
<feature type="domain" description="C-type lectin" evidence="19">
    <location>
        <begin position="35"/>
        <end position="157"/>
    </location>
</feature>
<dbReference type="GO" id="GO:0050840">
    <property type="term" value="F:extracellular matrix binding"/>
    <property type="evidence" value="ECO:0007669"/>
    <property type="project" value="TreeGrafter"/>
</dbReference>
<dbReference type="InterPro" id="IPR016186">
    <property type="entry name" value="C-type_lectin-like/link_sf"/>
</dbReference>
<feature type="signal peptide" evidence="17">
    <location>
        <begin position="1"/>
        <end position="24"/>
    </location>
</feature>
<feature type="region of interest" description="Disordered" evidence="15">
    <location>
        <begin position="593"/>
        <end position="623"/>
    </location>
</feature>
<dbReference type="GO" id="GO:0005509">
    <property type="term" value="F:calcium ion binding"/>
    <property type="evidence" value="ECO:0007669"/>
    <property type="project" value="InterPro"/>
</dbReference>
<proteinExistence type="predicted"/>
<comment type="caution">
    <text evidence="14">Lacks conserved residue(s) required for the propagation of feature annotation.</text>
</comment>
<dbReference type="GO" id="GO:1990430">
    <property type="term" value="F:extracellular matrix protein binding"/>
    <property type="evidence" value="ECO:0007669"/>
    <property type="project" value="TreeGrafter"/>
</dbReference>
<keyword evidence="6 17" id="KW-0732">Signal</keyword>
<gene>
    <name evidence="20" type="ORF">AAFF_G00312890</name>
</gene>
<dbReference type="Gene3D" id="3.10.100.10">
    <property type="entry name" value="Mannose-Binding Protein A, subunit A"/>
    <property type="match status" value="1"/>
</dbReference>
<evidence type="ECO:0000256" key="14">
    <source>
        <dbReference type="PROSITE-ProRule" id="PRU00076"/>
    </source>
</evidence>
<evidence type="ECO:0000256" key="1">
    <source>
        <dbReference type="ARBA" id="ARBA00004479"/>
    </source>
</evidence>
<keyword evidence="9 16" id="KW-1133">Transmembrane helix</keyword>